<gene>
    <name evidence="2" type="ORF">AW171_hschr53321</name>
</gene>
<dbReference type="PANTHER" id="PTHR13271">
    <property type="entry name" value="UNCHARACTERIZED PUTATIVE METHYLTRANSFERASE"/>
    <property type="match status" value="1"/>
</dbReference>
<feature type="domain" description="SET" evidence="1">
    <location>
        <begin position="21"/>
        <end position="255"/>
    </location>
</feature>
<dbReference type="InterPro" id="IPR050600">
    <property type="entry name" value="SETD3_SETD6_MTase"/>
</dbReference>
<dbReference type="AlphaFoldDB" id="A0A0X8HT57"/>
<protein>
    <submittedName>
        <fullName evidence="2">HER092Cp</fullName>
    </submittedName>
</protein>
<keyword evidence="3" id="KW-1185">Reference proteome</keyword>
<reference evidence="2 3" key="1">
    <citation type="submission" date="2016-01" db="EMBL/GenBank/DDBJ databases">
        <title>Genome sequence of the yeast Holleya sinecauda.</title>
        <authorList>
            <person name="Dietrich F.S."/>
        </authorList>
    </citation>
    <scope>NUCLEOTIDE SEQUENCE [LARGE SCALE GENOMIC DNA]</scope>
    <source>
        <strain evidence="2 3">ATCC 58844</strain>
    </source>
</reference>
<accession>A0A0X8HT57</accession>
<dbReference type="InterPro" id="IPR001214">
    <property type="entry name" value="SET_dom"/>
</dbReference>
<dbReference type="PROSITE" id="PS50280">
    <property type="entry name" value="SET"/>
    <property type="match status" value="1"/>
</dbReference>
<dbReference type="SUPFAM" id="SSF82199">
    <property type="entry name" value="SET domain"/>
    <property type="match status" value="1"/>
</dbReference>
<evidence type="ECO:0000313" key="2">
    <source>
        <dbReference type="EMBL" id="AMD21371.1"/>
    </source>
</evidence>
<dbReference type="GeneID" id="28724660"/>
<name>A0A0X8HT57_9SACH</name>
<evidence type="ECO:0000259" key="1">
    <source>
        <dbReference type="PROSITE" id="PS50280"/>
    </source>
</evidence>
<sequence length="573" mass="65975">MTEVKLNKLLEWGKVNGVELPNVEFQYTSDKGIVAVASSLLVDAKFSLPKSLIISNSLARKHFNKDVDLNSWLKLLLCKLKYHDEVVVVDGEELRSKFGFYLNCLPDEVNSPLQWNVSELELLNGTNLGSATEEKFYDIVDEWRRIHVELGMFEDEIRCNEEVRRAYLERSAQEAVPWYSFRAFLWAHLILTSRAFPEKLLDPTCDDSNVVLLPILDLLNHDYHSKIEWSGAGGNFQFKKLEPVEAGQEVLNNYGGKSNEELLLSYGFVIEDNLFDCVALKLRPPLPMVQQMLEAGLNLPRLDDYTTYAFEAAKPLNKKQLEDYNNGILFLVNKGNPQALKDLLHVFAFQEAKNNEDSMSLRCILQSMQTLQDLLKQRVERIAANTITYELPQVNPYRAKCAAIYRKNQINILKHSIKVIKDWERPLQLENKVNLVTFSTIAKYDSQFLNDDLATYFQSDIEFESYDDILMLWILIRSSEDISQAHKRLRWVLEDYINFIVSPTTLGPGEIDEKRQTTIDKKYALWFPSGSKAISKAHLYKAIDFLDHSSYFRTSKEETVIVKGGCRSFFPSS</sequence>
<dbReference type="Proteomes" id="UP000243052">
    <property type="component" value="Chromosome v"/>
</dbReference>
<dbReference type="GO" id="GO:0005634">
    <property type="term" value="C:nucleus"/>
    <property type="evidence" value="ECO:0007669"/>
    <property type="project" value="TreeGrafter"/>
</dbReference>
<evidence type="ECO:0000313" key="3">
    <source>
        <dbReference type="Proteomes" id="UP000243052"/>
    </source>
</evidence>
<dbReference type="OrthoDB" id="42889at2759"/>
<proteinExistence type="predicted"/>
<organism evidence="2 3">
    <name type="scientific">Eremothecium sinecaudum</name>
    <dbReference type="NCBI Taxonomy" id="45286"/>
    <lineage>
        <taxon>Eukaryota</taxon>
        <taxon>Fungi</taxon>
        <taxon>Dikarya</taxon>
        <taxon>Ascomycota</taxon>
        <taxon>Saccharomycotina</taxon>
        <taxon>Saccharomycetes</taxon>
        <taxon>Saccharomycetales</taxon>
        <taxon>Saccharomycetaceae</taxon>
        <taxon>Eremothecium</taxon>
    </lineage>
</organism>
<dbReference type="PANTHER" id="PTHR13271:SF34">
    <property type="entry name" value="N-LYSINE METHYLTRANSFERASE SETD6"/>
    <property type="match status" value="1"/>
</dbReference>
<dbReference type="EMBL" id="CP014245">
    <property type="protein sequence ID" value="AMD21371.1"/>
    <property type="molecule type" value="Genomic_DNA"/>
</dbReference>
<dbReference type="RefSeq" id="XP_017988367.1">
    <property type="nucleotide sequence ID" value="XM_018132878.1"/>
</dbReference>
<dbReference type="Gene3D" id="3.90.1410.10">
    <property type="entry name" value="set domain protein methyltransferase, domain 1"/>
    <property type="match status" value="1"/>
</dbReference>
<dbReference type="InterPro" id="IPR046341">
    <property type="entry name" value="SET_dom_sf"/>
</dbReference>
<dbReference type="STRING" id="45286.A0A0X8HT57"/>
<dbReference type="GO" id="GO:0016279">
    <property type="term" value="F:protein-lysine N-methyltransferase activity"/>
    <property type="evidence" value="ECO:0007669"/>
    <property type="project" value="TreeGrafter"/>
</dbReference>